<accession>A0A193QHB1</accession>
<dbReference type="AlphaFoldDB" id="A0A193QHB1"/>
<reference evidence="2 3" key="1">
    <citation type="submission" date="2015-05" db="EMBL/GenBank/DDBJ databases">
        <authorList>
            <person name="Goodhead I."/>
        </authorList>
    </citation>
    <scope>NUCLEOTIDE SEQUENCE [LARGE SCALE GENOMIC DNA]</scope>
    <source>
        <strain evidence="3">morsitans</strain>
    </source>
</reference>
<name>A0A193QHB1_SODGM</name>
<dbReference type="OrthoDB" id="6469011at2"/>
<evidence type="ECO:0000256" key="1">
    <source>
        <dbReference type="SAM" id="MobiDB-lite"/>
    </source>
</evidence>
<evidence type="ECO:0000313" key="3">
    <source>
        <dbReference type="Proteomes" id="UP000245838"/>
    </source>
</evidence>
<proteinExistence type="predicted"/>
<dbReference type="RefSeq" id="WP_041866675.1">
    <property type="nucleotide sequence ID" value="NC_007712.1"/>
</dbReference>
<dbReference type="EMBL" id="LN854557">
    <property type="protein sequence ID" value="CRL44541.1"/>
    <property type="molecule type" value="Genomic_DNA"/>
</dbReference>
<sequence length="77" mass="8800">MGNELKLHFHPSSEKPGKSSKAEQYLITNNAAYYNVVVSVVAESGDFLYFQGWDNGQYETFTPDMYQYWAELPIGLL</sequence>
<dbReference type="Proteomes" id="UP000245838">
    <property type="component" value="Chromosome sggmmb4_Chromosome"/>
</dbReference>
<feature type="region of interest" description="Disordered" evidence="1">
    <location>
        <begin position="1"/>
        <end position="21"/>
    </location>
</feature>
<evidence type="ECO:0000313" key="2">
    <source>
        <dbReference type="EMBL" id="CRL44541.1"/>
    </source>
</evidence>
<gene>
    <name evidence="2" type="ORF">SGGMMB4_01685</name>
</gene>
<protein>
    <submittedName>
        <fullName evidence="2">Uncharacterized protein</fullName>
    </submittedName>
</protein>
<organism evidence="2 3">
    <name type="scientific">Sodalis glossinidius (strain morsitans)</name>
    <dbReference type="NCBI Taxonomy" id="343509"/>
    <lineage>
        <taxon>Bacteria</taxon>
        <taxon>Pseudomonadati</taxon>
        <taxon>Pseudomonadota</taxon>
        <taxon>Gammaproteobacteria</taxon>
        <taxon>Enterobacterales</taxon>
        <taxon>Bruguierivoracaceae</taxon>
        <taxon>Sodalis</taxon>
    </lineage>
</organism>
<dbReference type="BioCyc" id="SGLO343509:SGP1_RS06160-MONOMER"/>